<reference evidence="5" key="2">
    <citation type="submission" date="2025-08" db="UniProtKB">
        <authorList>
            <consortium name="Ensembl"/>
        </authorList>
    </citation>
    <scope>IDENTIFICATION</scope>
</reference>
<evidence type="ECO:0000313" key="5">
    <source>
        <dbReference type="Ensembl" id="ENSAPEP00000004053.1"/>
    </source>
</evidence>
<dbReference type="GeneTree" id="ENSGT00940000176966"/>
<reference evidence="5 6" key="1">
    <citation type="submission" date="2018-03" db="EMBL/GenBank/DDBJ databases">
        <title>Finding Nemo's genes: A chromosome-scale reference assembly of the genome of the orange clownfish Amphiprion percula.</title>
        <authorList>
            <person name="Lehmann R."/>
        </authorList>
    </citation>
    <scope>NUCLEOTIDE SEQUENCE</scope>
</reference>
<keyword evidence="4" id="KW-0472">Membrane</keyword>
<dbReference type="Proteomes" id="UP000265080">
    <property type="component" value="Chromosome 18"/>
</dbReference>
<comment type="subcellular location">
    <subcellularLocation>
        <location evidence="1">Endomembrane system</location>
    </subcellularLocation>
</comment>
<dbReference type="OMA" id="CPVESSF"/>
<dbReference type="PANTHER" id="PTHR14514:SF4">
    <property type="entry name" value="NESPRIN-2"/>
    <property type="match status" value="1"/>
</dbReference>
<dbReference type="Ensembl" id="ENSAPET00000004164.1">
    <property type="protein sequence ID" value="ENSAPEP00000004053.1"/>
    <property type="gene ID" value="ENSAPEG00000002922.1"/>
</dbReference>
<evidence type="ECO:0000256" key="1">
    <source>
        <dbReference type="ARBA" id="ARBA00004308"/>
    </source>
</evidence>
<evidence type="ECO:0000256" key="2">
    <source>
        <dbReference type="ARBA" id="ARBA00022553"/>
    </source>
</evidence>
<evidence type="ECO:0000256" key="4">
    <source>
        <dbReference type="ARBA" id="ARBA00023136"/>
    </source>
</evidence>
<keyword evidence="3" id="KW-0677">Repeat</keyword>
<accession>A0A3P8RTS7</accession>
<protein>
    <submittedName>
        <fullName evidence="5">Si:dkeyp-77c8.3</fullName>
    </submittedName>
</protein>
<reference evidence="5" key="3">
    <citation type="submission" date="2025-09" db="UniProtKB">
        <authorList>
            <consortium name="Ensembl"/>
        </authorList>
    </citation>
    <scope>IDENTIFICATION</scope>
</reference>
<sequence length="168" mass="19015">MSPAAMARQLEEVQECREAAQAQVSSLSQVRSADTENSDALEYLEDQWTTAAQDAAAVIQNKEAQLQLVTDYCNQIQAAKTLLEKQMAELEAVRSPDQSSSKEAERLCCLQRNMEENRTLLGELLVTHSKLIPLLSRSERTTAQTELKNLQDKWRTLERTVENNLHRV</sequence>
<name>A0A3P8RTS7_AMPPE</name>
<keyword evidence="2" id="KW-0597">Phosphoprotein</keyword>
<dbReference type="PANTHER" id="PTHR14514">
    <property type="entry name" value="PKA ANCHORING PROTEIN"/>
    <property type="match status" value="1"/>
</dbReference>
<keyword evidence="6" id="KW-1185">Reference proteome</keyword>
<organism evidence="5 6">
    <name type="scientific">Amphiprion percula</name>
    <name type="common">Orange clownfish</name>
    <name type="synonym">Lutjanus percula</name>
    <dbReference type="NCBI Taxonomy" id="161767"/>
    <lineage>
        <taxon>Eukaryota</taxon>
        <taxon>Metazoa</taxon>
        <taxon>Chordata</taxon>
        <taxon>Craniata</taxon>
        <taxon>Vertebrata</taxon>
        <taxon>Euteleostomi</taxon>
        <taxon>Actinopterygii</taxon>
        <taxon>Neopterygii</taxon>
        <taxon>Teleostei</taxon>
        <taxon>Neoteleostei</taxon>
        <taxon>Acanthomorphata</taxon>
        <taxon>Ovalentaria</taxon>
        <taxon>Pomacentridae</taxon>
        <taxon>Amphiprion</taxon>
    </lineage>
</organism>
<evidence type="ECO:0000256" key="3">
    <source>
        <dbReference type="ARBA" id="ARBA00022737"/>
    </source>
</evidence>
<dbReference type="AlphaFoldDB" id="A0A3P8RTS7"/>
<evidence type="ECO:0000313" key="6">
    <source>
        <dbReference type="Proteomes" id="UP000265080"/>
    </source>
</evidence>
<dbReference type="STRING" id="161767.ENSAPEP00000004053"/>
<proteinExistence type="predicted"/>